<reference evidence="2 3" key="1">
    <citation type="submission" date="2014-04" db="EMBL/GenBank/DDBJ databases">
        <authorList>
            <consortium name="DOE Joint Genome Institute"/>
            <person name="Kuo A."/>
            <person name="Ruytinx J."/>
            <person name="Rineau F."/>
            <person name="Colpaert J."/>
            <person name="Kohler A."/>
            <person name="Nagy L.G."/>
            <person name="Floudas D."/>
            <person name="Copeland A."/>
            <person name="Barry K.W."/>
            <person name="Cichocki N."/>
            <person name="Veneault-Fourrey C."/>
            <person name="LaButti K."/>
            <person name="Lindquist E.A."/>
            <person name="Lipzen A."/>
            <person name="Lundell T."/>
            <person name="Morin E."/>
            <person name="Murat C."/>
            <person name="Sun H."/>
            <person name="Tunlid A."/>
            <person name="Henrissat B."/>
            <person name="Grigoriev I.V."/>
            <person name="Hibbett D.S."/>
            <person name="Martin F."/>
            <person name="Nordberg H.P."/>
            <person name="Cantor M.N."/>
            <person name="Hua S.X."/>
        </authorList>
    </citation>
    <scope>NUCLEOTIDE SEQUENCE [LARGE SCALE GENOMIC DNA]</scope>
    <source>
        <strain evidence="2 3">UH-Slu-Lm8-n1</strain>
    </source>
</reference>
<proteinExistence type="predicted"/>
<dbReference type="STRING" id="930992.A0A0D0AL80"/>
<feature type="transmembrane region" description="Helical" evidence="1">
    <location>
        <begin position="32"/>
        <end position="51"/>
    </location>
</feature>
<keyword evidence="1" id="KW-0472">Membrane</keyword>
<keyword evidence="3" id="KW-1185">Reference proteome</keyword>
<dbReference type="HOGENOM" id="CLU_026310_0_0_1"/>
<dbReference type="EMBL" id="KN835369">
    <property type="protein sequence ID" value="KIK38879.1"/>
    <property type="molecule type" value="Genomic_DNA"/>
</dbReference>
<protein>
    <recommendedName>
        <fullName evidence="4">Transmembrane protein</fullName>
    </recommendedName>
</protein>
<feature type="transmembrane region" description="Helical" evidence="1">
    <location>
        <begin position="517"/>
        <end position="537"/>
    </location>
</feature>
<keyword evidence="1" id="KW-1133">Transmembrane helix</keyword>
<feature type="transmembrane region" description="Helical" evidence="1">
    <location>
        <begin position="71"/>
        <end position="92"/>
    </location>
</feature>
<name>A0A0D0AL80_9AGAM</name>
<dbReference type="AlphaFoldDB" id="A0A0D0AL80"/>
<dbReference type="InParanoid" id="A0A0D0AL80"/>
<keyword evidence="1" id="KW-0812">Transmembrane</keyword>
<evidence type="ECO:0000313" key="2">
    <source>
        <dbReference type="EMBL" id="KIK38879.1"/>
    </source>
</evidence>
<evidence type="ECO:0000313" key="3">
    <source>
        <dbReference type="Proteomes" id="UP000054485"/>
    </source>
</evidence>
<evidence type="ECO:0008006" key="4">
    <source>
        <dbReference type="Google" id="ProtNLM"/>
    </source>
</evidence>
<reference evidence="3" key="2">
    <citation type="submission" date="2015-01" db="EMBL/GenBank/DDBJ databases">
        <title>Evolutionary Origins and Diversification of the Mycorrhizal Mutualists.</title>
        <authorList>
            <consortium name="DOE Joint Genome Institute"/>
            <consortium name="Mycorrhizal Genomics Consortium"/>
            <person name="Kohler A."/>
            <person name="Kuo A."/>
            <person name="Nagy L.G."/>
            <person name="Floudas D."/>
            <person name="Copeland A."/>
            <person name="Barry K.W."/>
            <person name="Cichocki N."/>
            <person name="Veneault-Fourrey C."/>
            <person name="LaButti K."/>
            <person name="Lindquist E.A."/>
            <person name="Lipzen A."/>
            <person name="Lundell T."/>
            <person name="Morin E."/>
            <person name="Murat C."/>
            <person name="Riley R."/>
            <person name="Ohm R."/>
            <person name="Sun H."/>
            <person name="Tunlid A."/>
            <person name="Henrissat B."/>
            <person name="Grigoriev I.V."/>
            <person name="Hibbett D.S."/>
            <person name="Martin F."/>
        </authorList>
    </citation>
    <scope>NUCLEOTIDE SEQUENCE [LARGE SCALE GENOMIC DNA]</scope>
    <source>
        <strain evidence="3">UH-Slu-Lm8-n1</strain>
    </source>
</reference>
<evidence type="ECO:0000256" key="1">
    <source>
        <dbReference type="SAM" id="Phobius"/>
    </source>
</evidence>
<gene>
    <name evidence="2" type="ORF">CY34DRAFT_365709</name>
</gene>
<organism evidence="2 3">
    <name type="scientific">Suillus luteus UH-Slu-Lm8-n1</name>
    <dbReference type="NCBI Taxonomy" id="930992"/>
    <lineage>
        <taxon>Eukaryota</taxon>
        <taxon>Fungi</taxon>
        <taxon>Dikarya</taxon>
        <taxon>Basidiomycota</taxon>
        <taxon>Agaricomycotina</taxon>
        <taxon>Agaricomycetes</taxon>
        <taxon>Agaricomycetidae</taxon>
        <taxon>Boletales</taxon>
        <taxon>Suillineae</taxon>
        <taxon>Suillaceae</taxon>
        <taxon>Suillus</taxon>
    </lineage>
</organism>
<dbReference type="Proteomes" id="UP000054485">
    <property type="component" value="Unassembled WGS sequence"/>
</dbReference>
<dbReference type="OrthoDB" id="2647100at2759"/>
<sequence>MQPPVTWFASWITRSKNHSENGSGSFSAHTCYMLHGILVMAHIVLIVSYIRRWEHRVTLPFTPRNTDFWSVVLSASLQAFYTLYTAVLVFLTQRLALSRALRHRLKLTSIHDISGAWSGLGSALSSVWKQTTIRASVWTTAAVTAYLICISVLHVTSSTLLQFQTFNSTMATNVSTTLGWVDISNPYVPWADINWGTVTASLPAISQFPGIVSPGLSNSTVYDIPQTTSVVGLVTVNATTVTSSCGLIPNVTYSQNNNTAHASFGNGSVLFLTISPPWMDQIQVLQYAGLAMNDPPSALPSVLLVVSTLLEIEPSVQKEVAVPVTVWESPCAFVFCNVFTIANLSAAASQSIDIYFVQCSLSTNNTTVVIDMQTDTLQNPIPVPQSSTKWEEMDQWTSTEWSVYIGQILGTSGGATFNSTNDTRYVNRPLILDDYIMSLVGLTPASQYLVSTPGQDEPLVSNYSNFTLRPDQLEAAIAKTVANLIWMAGRIGYDAGIQPGEGMAIAKEEVTLLRLNITLLPLLFATSASVIMLGLALHTTRAFHTSQNSRASISNTGVLQFLWLGYYSASVHEALQDVEHPTEDNLRRAGMIDVCFASTTSDEELPMRSLIDNSLSI</sequence>
<accession>A0A0D0AL80</accession>